<dbReference type="GO" id="GO:0032259">
    <property type="term" value="P:methylation"/>
    <property type="evidence" value="ECO:0007669"/>
    <property type="project" value="UniProtKB-KW"/>
</dbReference>
<dbReference type="RefSeq" id="WP_125565666.1">
    <property type="nucleotide sequence ID" value="NZ_AP019307.1"/>
</dbReference>
<dbReference type="PANTHER" id="PTHR34934:SF1">
    <property type="entry name" value="FLAVIN-DEPENDENT THYMIDYLATE SYNTHASE"/>
    <property type="match status" value="1"/>
</dbReference>
<evidence type="ECO:0000256" key="3">
    <source>
        <dbReference type="ARBA" id="ARBA00022727"/>
    </source>
</evidence>
<accession>A0A3G9IBS3</accession>
<reference evidence="6 7" key="1">
    <citation type="submission" date="2018-11" db="EMBL/GenBank/DDBJ databases">
        <title>Complete genome sequence of Nocardioides baekrokdamisoli strain KCTC 39748.</title>
        <authorList>
            <person name="Kang S.W."/>
            <person name="Lee K.C."/>
            <person name="Kim K.K."/>
            <person name="Kim J.S."/>
            <person name="Kim D.S."/>
            <person name="Ko S.H."/>
            <person name="Yang S.H."/>
            <person name="Shin Y.K."/>
            <person name="Lee J.S."/>
        </authorList>
    </citation>
    <scope>NUCLEOTIDE SEQUENCE [LARGE SCALE GENOMIC DNA]</scope>
    <source>
        <strain evidence="6 7">KCTC 39748</strain>
    </source>
</reference>
<dbReference type="GO" id="GO:0050660">
    <property type="term" value="F:flavin adenine dinucleotide binding"/>
    <property type="evidence" value="ECO:0007669"/>
    <property type="project" value="UniProtKB-UniRule"/>
</dbReference>
<keyword evidence="4" id="KW-0274">FAD</keyword>
<sequence length="260" mass="28873">MREVEPAVFLISRPSIDLAEMARYLETVGGSSWMDRIDSEGGPAGETLAEFMGRLCYRSWAPGLNANVTSVRSNSTEYLENILRSAHGSVLEHMNYSFVFQNVSRVFTHELVRHRAGTAISQESLRYVRLTDLRFSHPDFVLQDSELLAAADELLASMERFQALAAQATSLDDGDFGTKKIVTSGARRYAPEGVATTIGWSANVRALRHIVALRTDPSAEQEIRVVFAMVGELMRRELPALFADFEVADNGAWIPAYPKV</sequence>
<gene>
    <name evidence="6" type="primary">thyX</name>
    <name evidence="6" type="ORF">Back2_00590</name>
</gene>
<name>A0A3G9IBS3_9ACTN</name>
<keyword evidence="3" id="KW-0545">Nucleotide biosynthesis</keyword>
<dbReference type="GO" id="GO:0006231">
    <property type="term" value="P:dTMP biosynthetic process"/>
    <property type="evidence" value="ECO:0007669"/>
    <property type="project" value="UniProtKB-UniRule"/>
</dbReference>
<dbReference type="OrthoDB" id="9780625at2"/>
<evidence type="ECO:0000256" key="1">
    <source>
        <dbReference type="ARBA" id="ARBA00022603"/>
    </source>
</evidence>
<keyword evidence="2" id="KW-0285">Flavoprotein</keyword>
<dbReference type="GO" id="GO:0070402">
    <property type="term" value="F:NADPH binding"/>
    <property type="evidence" value="ECO:0007669"/>
    <property type="project" value="TreeGrafter"/>
</dbReference>
<dbReference type="InterPro" id="IPR036098">
    <property type="entry name" value="Thymidylate_synthase_ThyX_sf"/>
</dbReference>
<keyword evidence="1" id="KW-0808">Transferase</keyword>
<dbReference type="PROSITE" id="PS51331">
    <property type="entry name" value="THYX"/>
    <property type="match status" value="1"/>
</dbReference>
<dbReference type="EMBL" id="AP019307">
    <property type="protein sequence ID" value="BBH15772.1"/>
    <property type="molecule type" value="Genomic_DNA"/>
</dbReference>
<protein>
    <recommendedName>
        <fullName evidence="5">FAD-dependent thymidylate synthase</fullName>
        <ecNumber evidence="5">2.1.1.148</ecNumber>
    </recommendedName>
</protein>
<dbReference type="EC" id="2.1.1.148" evidence="5"/>
<evidence type="ECO:0000313" key="7">
    <source>
        <dbReference type="Proteomes" id="UP000271573"/>
    </source>
</evidence>
<keyword evidence="1" id="KW-0489">Methyltransferase</keyword>
<keyword evidence="7" id="KW-1185">Reference proteome</keyword>
<dbReference type="NCBIfam" id="TIGR02170">
    <property type="entry name" value="thyX"/>
    <property type="match status" value="1"/>
</dbReference>
<dbReference type="Pfam" id="PF02511">
    <property type="entry name" value="Thy1"/>
    <property type="match status" value="1"/>
</dbReference>
<dbReference type="Gene3D" id="6.10.140.450">
    <property type="match status" value="1"/>
</dbReference>
<evidence type="ECO:0000256" key="4">
    <source>
        <dbReference type="ARBA" id="ARBA00022827"/>
    </source>
</evidence>
<dbReference type="Proteomes" id="UP000271573">
    <property type="component" value="Chromosome"/>
</dbReference>
<dbReference type="Gene3D" id="3.30.70.3180">
    <property type="match status" value="2"/>
</dbReference>
<dbReference type="GO" id="GO:0004799">
    <property type="term" value="F:thymidylate synthase activity"/>
    <property type="evidence" value="ECO:0007669"/>
    <property type="project" value="TreeGrafter"/>
</dbReference>
<evidence type="ECO:0000256" key="2">
    <source>
        <dbReference type="ARBA" id="ARBA00022630"/>
    </source>
</evidence>
<dbReference type="KEGG" id="nbe:Back2_00590"/>
<dbReference type="CDD" id="cd20175">
    <property type="entry name" value="ThyX"/>
    <property type="match status" value="1"/>
</dbReference>
<dbReference type="AlphaFoldDB" id="A0A3G9IBS3"/>
<dbReference type="GO" id="GO:0050797">
    <property type="term" value="F:thymidylate synthase (FAD) activity"/>
    <property type="evidence" value="ECO:0007669"/>
    <property type="project" value="UniProtKB-UniRule"/>
</dbReference>
<dbReference type="PANTHER" id="PTHR34934">
    <property type="entry name" value="FLAVIN-DEPENDENT THYMIDYLATE SYNTHASE"/>
    <property type="match status" value="1"/>
</dbReference>
<proteinExistence type="predicted"/>
<dbReference type="InterPro" id="IPR003669">
    <property type="entry name" value="Thymidylate_synthase_ThyX"/>
</dbReference>
<organism evidence="6 7">
    <name type="scientific">Nocardioides baekrokdamisoli</name>
    <dbReference type="NCBI Taxonomy" id="1804624"/>
    <lineage>
        <taxon>Bacteria</taxon>
        <taxon>Bacillati</taxon>
        <taxon>Actinomycetota</taxon>
        <taxon>Actinomycetes</taxon>
        <taxon>Propionibacteriales</taxon>
        <taxon>Nocardioidaceae</taxon>
        <taxon>Nocardioides</taxon>
    </lineage>
</organism>
<evidence type="ECO:0000256" key="5">
    <source>
        <dbReference type="NCBIfam" id="TIGR02170"/>
    </source>
</evidence>
<dbReference type="SUPFAM" id="SSF69796">
    <property type="entry name" value="Thymidylate synthase-complementing protein Thy1"/>
    <property type="match status" value="1"/>
</dbReference>
<evidence type="ECO:0000313" key="6">
    <source>
        <dbReference type="EMBL" id="BBH15772.1"/>
    </source>
</evidence>